<keyword evidence="9" id="KW-1185">Reference proteome</keyword>
<dbReference type="GO" id="GO:0008234">
    <property type="term" value="F:cysteine-type peptidase activity"/>
    <property type="evidence" value="ECO:0007669"/>
    <property type="project" value="UniProtKB-KW"/>
</dbReference>
<dbReference type="PANTHER" id="PTHR47053">
    <property type="entry name" value="MUREIN DD-ENDOPEPTIDASE MEPH-RELATED"/>
    <property type="match status" value="1"/>
</dbReference>
<organism evidence="8 9">
    <name type="scientific">Siphonobacter curvatus</name>
    <dbReference type="NCBI Taxonomy" id="2094562"/>
    <lineage>
        <taxon>Bacteria</taxon>
        <taxon>Pseudomonadati</taxon>
        <taxon>Bacteroidota</taxon>
        <taxon>Cytophagia</taxon>
        <taxon>Cytophagales</taxon>
        <taxon>Cytophagaceae</taxon>
        <taxon>Siphonobacter</taxon>
    </lineage>
</organism>
<dbReference type="PROSITE" id="PS51935">
    <property type="entry name" value="NLPC_P60"/>
    <property type="match status" value="1"/>
</dbReference>
<dbReference type="GO" id="GO:0006508">
    <property type="term" value="P:proteolysis"/>
    <property type="evidence" value="ECO:0007669"/>
    <property type="project" value="UniProtKB-KW"/>
</dbReference>
<dbReference type="Gene3D" id="2.30.30.40">
    <property type="entry name" value="SH3 Domains"/>
    <property type="match status" value="2"/>
</dbReference>
<dbReference type="Proteomes" id="UP000239590">
    <property type="component" value="Unassembled WGS sequence"/>
</dbReference>
<dbReference type="PANTHER" id="PTHR47053:SF1">
    <property type="entry name" value="MUREIN DD-ENDOPEPTIDASE MEPH-RELATED"/>
    <property type="match status" value="1"/>
</dbReference>
<evidence type="ECO:0000313" key="9">
    <source>
        <dbReference type="Proteomes" id="UP000239590"/>
    </source>
</evidence>
<feature type="domain" description="NlpC/P60" evidence="7">
    <location>
        <begin position="235"/>
        <end position="368"/>
    </location>
</feature>
<keyword evidence="5" id="KW-0732">Signal</keyword>
<dbReference type="InterPro" id="IPR038765">
    <property type="entry name" value="Papain-like_cys_pep_sf"/>
</dbReference>
<dbReference type="InterPro" id="IPR041382">
    <property type="entry name" value="SH3_16"/>
</dbReference>
<reference evidence="9" key="1">
    <citation type="submission" date="2018-02" db="EMBL/GenBank/DDBJ databases">
        <title>Genome sequencing of Solimonas sp. HR-BB.</title>
        <authorList>
            <person name="Lee Y."/>
            <person name="Jeon C.O."/>
        </authorList>
    </citation>
    <scope>NUCLEOTIDE SEQUENCE [LARGE SCALE GENOMIC DNA]</scope>
    <source>
        <strain evidence="9">HR-U</strain>
    </source>
</reference>
<keyword evidence="2" id="KW-0645">Protease</keyword>
<evidence type="ECO:0000259" key="7">
    <source>
        <dbReference type="PROSITE" id="PS51935"/>
    </source>
</evidence>
<evidence type="ECO:0000256" key="3">
    <source>
        <dbReference type="ARBA" id="ARBA00022801"/>
    </source>
</evidence>
<name>A0A2S7IP16_9BACT</name>
<keyword evidence="4" id="KW-0788">Thiol protease</keyword>
<evidence type="ECO:0000256" key="4">
    <source>
        <dbReference type="ARBA" id="ARBA00022807"/>
    </source>
</evidence>
<dbReference type="EMBL" id="PTRA01000001">
    <property type="protein sequence ID" value="PQA59471.1"/>
    <property type="molecule type" value="Genomic_DNA"/>
</dbReference>
<protein>
    <submittedName>
        <fullName evidence="8">Glycoside hydrolase</fullName>
    </submittedName>
</protein>
<accession>A0A2S7IP16</accession>
<dbReference type="SMART" id="SM00287">
    <property type="entry name" value="SH3b"/>
    <property type="match status" value="2"/>
</dbReference>
<dbReference type="AlphaFoldDB" id="A0A2S7IP16"/>
<dbReference type="InterPro" id="IPR003646">
    <property type="entry name" value="SH3-like_bac-type"/>
</dbReference>
<evidence type="ECO:0000259" key="6">
    <source>
        <dbReference type="PROSITE" id="PS51781"/>
    </source>
</evidence>
<dbReference type="InterPro" id="IPR000064">
    <property type="entry name" value="NLP_P60_dom"/>
</dbReference>
<dbReference type="SUPFAM" id="SSF82057">
    <property type="entry name" value="Prokaryotic SH3-related domain"/>
    <property type="match status" value="1"/>
</dbReference>
<sequence length="380" mass="42361">MKKILTLGLCLTAWSAMAQHTPMNEIIAKVQQQYAPDKRTVIFQVEATEDGHVRGKTSSLEAHQALLAELKAAGTSVQDDMQVLPSAELGEKTQAIVRVSVCNIRSAPKHAAELATQALLGTPLNVYEQENGWYRVQTPDQYISWVDHGSIQLVTKAEAEAWEKTRKLLYLTPYGFTYSEPNTDSQTVSDIVAGDLLAYQGEKGSFYEVAYPDGRKAYIKKTDARFYADWLASVRISETSLVSTSKKLMGLPYLWGGTSFKGVDCSGFTKTVYFLNGVQLPRDASQQVYSGMLVDAEKDWSKLRPGDLLFFGKHNEDGTEKVVHVAMWLGENQFIHASNYVMVSSVDPTAANYDAFNVGRYLRSKRIIDHYTNALKLSKK</sequence>
<dbReference type="SUPFAM" id="SSF54001">
    <property type="entry name" value="Cysteine proteinases"/>
    <property type="match status" value="1"/>
</dbReference>
<evidence type="ECO:0000256" key="2">
    <source>
        <dbReference type="ARBA" id="ARBA00022670"/>
    </source>
</evidence>
<dbReference type="RefSeq" id="WP_104710984.1">
    <property type="nucleotide sequence ID" value="NZ_PTRA01000001.1"/>
</dbReference>
<evidence type="ECO:0000313" key="8">
    <source>
        <dbReference type="EMBL" id="PQA59471.1"/>
    </source>
</evidence>
<proteinExistence type="inferred from homology"/>
<dbReference type="OrthoDB" id="9813368at2"/>
<dbReference type="Gene3D" id="3.90.1720.10">
    <property type="entry name" value="endopeptidase domain like (from Nostoc punctiforme)"/>
    <property type="match status" value="1"/>
</dbReference>
<dbReference type="Pfam" id="PF18348">
    <property type="entry name" value="SH3_16"/>
    <property type="match status" value="1"/>
</dbReference>
<dbReference type="Pfam" id="PF00877">
    <property type="entry name" value="NLPC_P60"/>
    <property type="match status" value="1"/>
</dbReference>
<comment type="similarity">
    <text evidence="1">Belongs to the peptidase C40 family.</text>
</comment>
<keyword evidence="3 8" id="KW-0378">Hydrolase</keyword>
<dbReference type="InterPro" id="IPR051202">
    <property type="entry name" value="Peptidase_C40"/>
</dbReference>
<evidence type="ECO:0000256" key="1">
    <source>
        <dbReference type="ARBA" id="ARBA00007074"/>
    </source>
</evidence>
<feature type="domain" description="SH3b" evidence="6">
    <location>
        <begin position="92"/>
        <end position="155"/>
    </location>
</feature>
<feature type="chain" id="PRO_5015721613" evidence="5">
    <location>
        <begin position="19"/>
        <end position="380"/>
    </location>
</feature>
<dbReference type="PROSITE" id="PS51781">
    <property type="entry name" value="SH3B"/>
    <property type="match status" value="1"/>
</dbReference>
<feature type="signal peptide" evidence="5">
    <location>
        <begin position="1"/>
        <end position="18"/>
    </location>
</feature>
<gene>
    <name evidence="8" type="ORF">C5O19_07440</name>
</gene>
<evidence type="ECO:0000256" key="5">
    <source>
        <dbReference type="SAM" id="SignalP"/>
    </source>
</evidence>
<comment type="caution">
    <text evidence="8">The sequence shown here is derived from an EMBL/GenBank/DDBJ whole genome shotgun (WGS) entry which is preliminary data.</text>
</comment>